<dbReference type="InterPro" id="IPR002925">
    <property type="entry name" value="Dienelactn_hydro"/>
</dbReference>
<evidence type="ECO:0000313" key="3">
    <source>
        <dbReference type="Proteomes" id="UP000422736"/>
    </source>
</evidence>
<organism evidence="2 3">
    <name type="scientific">Kluyveromyces marxianus</name>
    <name type="common">Yeast</name>
    <name type="synonym">Candida kefyr</name>
    <dbReference type="NCBI Taxonomy" id="4911"/>
    <lineage>
        <taxon>Eukaryota</taxon>
        <taxon>Fungi</taxon>
        <taxon>Dikarya</taxon>
        <taxon>Ascomycota</taxon>
        <taxon>Saccharomycotina</taxon>
        <taxon>Saccharomycetes</taxon>
        <taxon>Saccharomycetales</taxon>
        <taxon>Saccharomycetaceae</taxon>
        <taxon>Kluyveromyces</taxon>
    </lineage>
</organism>
<name>A0ABX6EZH2_KLUMA</name>
<evidence type="ECO:0000313" key="2">
    <source>
        <dbReference type="EMBL" id="QGN15608.1"/>
    </source>
</evidence>
<dbReference type="PANTHER" id="PTHR17630:SF44">
    <property type="entry name" value="PROTEIN AIM2"/>
    <property type="match status" value="1"/>
</dbReference>
<reference evidence="2 3" key="2">
    <citation type="submission" date="2019-11" db="EMBL/GenBank/DDBJ databases">
        <authorList>
            <person name="Lu H."/>
        </authorList>
    </citation>
    <scope>NUCLEOTIDE SEQUENCE [LARGE SCALE GENOMIC DNA]</scope>
    <source>
        <strain evidence="2 3">FIM1</strain>
    </source>
</reference>
<sequence>MASNPPGKCCVEGFYHEGTPSGKTSELYGLETYVAGPESSKDGNVLVILTDVYGIKVNNVLLIADQLAAISGYKVYVPDFLFGDEVGNDVVMMDGTFDVAGWLQRHNVEKTHGLVNGFLTSLKSDVKPNKIGVIGYCFGAKYAIKQIDSESGLADVAAVAHPSFVDIKEVEAIGKRPLLISAAENDTIFPEELRRQTEDSLKKMGANYQLNIFGTVAHGFACRGDLSVPQVRYAQDKTIEDQVSFFKFYFNNV</sequence>
<dbReference type="PANTHER" id="PTHR17630">
    <property type="entry name" value="DIENELACTONE HYDROLASE"/>
    <property type="match status" value="1"/>
</dbReference>
<gene>
    <name evidence="2" type="primary">AIM2</name>
    <name evidence="2" type="ORF">FIM1_2301</name>
</gene>
<dbReference type="Proteomes" id="UP000422736">
    <property type="component" value="Chromosome 3"/>
</dbReference>
<keyword evidence="3" id="KW-1185">Reference proteome</keyword>
<evidence type="ECO:0000259" key="1">
    <source>
        <dbReference type="Pfam" id="PF01738"/>
    </source>
</evidence>
<dbReference type="SUPFAM" id="SSF53474">
    <property type="entry name" value="alpha/beta-Hydrolases"/>
    <property type="match status" value="1"/>
</dbReference>
<reference evidence="2 3" key="1">
    <citation type="submission" date="2016-03" db="EMBL/GenBank/DDBJ databases">
        <title>How can Kluyveromyces marxianus grow so fast - potential evolutionary course in Saccharomyces Complex revealed by comparative genomics.</title>
        <authorList>
            <person name="Mo W."/>
            <person name="Lu W."/>
            <person name="Yang X."/>
            <person name="Qi J."/>
            <person name="Lv H."/>
        </authorList>
    </citation>
    <scope>NUCLEOTIDE SEQUENCE [LARGE SCALE GENOMIC DNA]</scope>
    <source>
        <strain evidence="2 3">FIM1</strain>
    </source>
</reference>
<dbReference type="EMBL" id="CP015056">
    <property type="protein sequence ID" value="QGN15608.1"/>
    <property type="molecule type" value="Genomic_DNA"/>
</dbReference>
<protein>
    <submittedName>
        <fullName evidence="2">Protein AIM2</fullName>
    </submittedName>
</protein>
<proteinExistence type="predicted"/>
<feature type="domain" description="Dienelactone hydrolase" evidence="1">
    <location>
        <begin position="30"/>
        <end position="249"/>
    </location>
</feature>
<dbReference type="Pfam" id="PF01738">
    <property type="entry name" value="DLH"/>
    <property type="match status" value="1"/>
</dbReference>
<dbReference type="Gene3D" id="3.40.50.1820">
    <property type="entry name" value="alpha/beta hydrolase"/>
    <property type="match status" value="1"/>
</dbReference>
<accession>A0ABX6EZH2</accession>
<dbReference type="InterPro" id="IPR029058">
    <property type="entry name" value="AB_hydrolase_fold"/>
</dbReference>